<reference evidence="6" key="1">
    <citation type="submission" date="2023-07" db="EMBL/GenBank/DDBJ databases">
        <title>Draft genome sequence of Agarivorans aestuarii strain ZMCS4, a CAZymes producing bacteria isolated from the marine brown algae Clodostephus spongiosus.</title>
        <authorList>
            <person name="Lorente B."/>
            <person name="Cabral C."/>
            <person name="Frias J."/>
            <person name="Faria J."/>
            <person name="Toubarro D."/>
        </authorList>
    </citation>
    <scope>NUCLEOTIDE SEQUENCE [LARGE SCALE GENOMIC DNA]</scope>
    <source>
        <strain evidence="6">ZMCS4</strain>
    </source>
</reference>
<dbReference type="InterPro" id="IPR003726">
    <property type="entry name" value="HCY_dom"/>
</dbReference>
<dbReference type="EMBL" id="JAYDYW010000006">
    <property type="protein sequence ID" value="MEE1674130.1"/>
    <property type="molecule type" value="Genomic_DNA"/>
</dbReference>
<comment type="caution">
    <text evidence="5">The sequence shown here is derived from an EMBL/GenBank/DDBJ whole genome shotgun (WGS) entry which is preliminary data.</text>
</comment>
<evidence type="ECO:0000313" key="6">
    <source>
        <dbReference type="Proteomes" id="UP001310248"/>
    </source>
</evidence>
<dbReference type="Pfam" id="PF02574">
    <property type="entry name" value="S-methyl_trans"/>
    <property type="match status" value="1"/>
</dbReference>
<dbReference type="InterPro" id="IPR036589">
    <property type="entry name" value="HCY_dom_sf"/>
</dbReference>
<dbReference type="RefSeq" id="WP_329775307.1">
    <property type="nucleotide sequence ID" value="NZ_JAYDYW010000006.1"/>
</dbReference>
<evidence type="ECO:0000256" key="2">
    <source>
        <dbReference type="ARBA" id="ARBA00022679"/>
    </source>
</evidence>
<sequence length="311" mass="34183">MKHQAFLPHHGNKLFACYTGLETELVYRRGFNLPGFAAYPLLTTPSDKLLLGDYYNRLIQLARELGVGCILDSVSWTANRDRAAALGITVEQLKQFNIEAIEFIAGIKRQNPDVPIVLSAQVGPRDDGYAPSHLMNEHQAFDYHSEQIAVSASTEVDLISAFTICYPEEAIGIVKAAKKYTMPVAVAFTLETDGRLPTGMSLQEAIVMVDAQTDSAALYYLINCAHPSHFSHILDGGAWMQRLRGLVVNASCCSHQTLEQATELDEGNPAALGKQVAELHRSYPQLNILGGCCGTDMRHMKSIFEAVKARD</sequence>
<name>A0ABU7G4A4_9ALTE</name>
<keyword evidence="2 3" id="KW-0808">Transferase</keyword>
<feature type="binding site" evidence="3">
    <location>
        <position position="224"/>
    </location>
    <ligand>
        <name>Zn(2+)</name>
        <dbReference type="ChEBI" id="CHEBI:29105"/>
    </ligand>
</feature>
<accession>A0ABU7G4A4</accession>
<dbReference type="PROSITE" id="PS50970">
    <property type="entry name" value="HCY"/>
    <property type="match status" value="1"/>
</dbReference>
<evidence type="ECO:0000259" key="4">
    <source>
        <dbReference type="PROSITE" id="PS50970"/>
    </source>
</evidence>
<evidence type="ECO:0000256" key="3">
    <source>
        <dbReference type="PROSITE-ProRule" id="PRU00333"/>
    </source>
</evidence>
<keyword evidence="3" id="KW-0479">Metal-binding</keyword>
<keyword evidence="3" id="KW-0862">Zinc</keyword>
<organism evidence="5 6">
    <name type="scientific">Agarivorans aestuarii</name>
    <dbReference type="NCBI Taxonomy" id="1563703"/>
    <lineage>
        <taxon>Bacteria</taxon>
        <taxon>Pseudomonadati</taxon>
        <taxon>Pseudomonadota</taxon>
        <taxon>Gammaproteobacteria</taxon>
        <taxon>Alteromonadales</taxon>
        <taxon>Alteromonadaceae</taxon>
        <taxon>Agarivorans</taxon>
    </lineage>
</organism>
<dbReference type="PANTHER" id="PTHR11103:SF18">
    <property type="entry name" value="SLR1189 PROTEIN"/>
    <property type="match status" value="1"/>
</dbReference>
<proteinExistence type="predicted"/>
<feature type="binding site" evidence="3">
    <location>
        <position position="293"/>
    </location>
    <ligand>
        <name>Zn(2+)</name>
        <dbReference type="ChEBI" id="CHEBI:29105"/>
    </ligand>
</feature>
<protein>
    <submittedName>
        <fullName evidence="5">Homocysteine S-methyltransferase family protein</fullName>
    </submittedName>
</protein>
<keyword evidence="6" id="KW-1185">Reference proteome</keyword>
<comment type="cofactor">
    <cofactor evidence="3">
        <name>Zn(2+)</name>
        <dbReference type="ChEBI" id="CHEBI:29105"/>
    </cofactor>
</comment>
<evidence type="ECO:0000256" key="1">
    <source>
        <dbReference type="ARBA" id="ARBA00022603"/>
    </source>
</evidence>
<dbReference type="PANTHER" id="PTHR11103">
    <property type="entry name" value="SLR1189 PROTEIN"/>
    <property type="match status" value="1"/>
</dbReference>
<dbReference type="Gene3D" id="3.20.20.330">
    <property type="entry name" value="Homocysteine-binding-like domain"/>
    <property type="match status" value="1"/>
</dbReference>
<feature type="domain" description="Hcy-binding" evidence="4">
    <location>
        <begin position="3"/>
        <end position="307"/>
    </location>
</feature>
<keyword evidence="1 3" id="KW-0489">Methyltransferase</keyword>
<evidence type="ECO:0000313" key="5">
    <source>
        <dbReference type="EMBL" id="MEE1674130.1"/>
    </source>
</evidence>
<dbReference type="Proteomes" id="UP001310248">
    <property type="component" value="Unassembled WGS sequence"/>
</dbReference>
<feature type="binding site" evidence="3">
    <location>
        <position position="292"/>
    </location>
    <ligand>
        <name>Zn(2+)</name>
        <dbReference type="ChEBI" id="CHEBI:29105"/>
    </ligand>
</feature>
<gene>
    <name evidence="5" type="ORF">SNR37_003562</name>
</gene>
<dbReference type="SUPFAM" id="SSF82282">
    <property type="entry name" value="Homocysteine S-methyltransferase"/>
    <property type="match status" value="1"/>
</dbReference>